<organism evidence="4 5">
    <name type="scientific">Streptomyces spongiae</name>
    <dbReference type="NCBI Taxonomy" id="565072"/>
    <lineage>
        <taxon>Bacteria</taxon>
        <taxon>Bacillati</taxon>
        <taxon>Actinomycetota</taxon>
        <taxon>Actinomycetes</taxon>
        <taxon>Kitasatosporales</taxon>
        <taxon>Streptomycetaceae</taxon>
        <taxon>Streptomyces</taxon>
    </lineage>
</organism>
<feature type="coiled-coil region" evidence="1">
    <location>
        <begin position="451"/>
        <end position="478"/>
    </location>
</feature>
<evidence type="ECO:0000259" key="3">
    <source>
        <dbReference type="Pfam" id="PF25872"/>
    </source>
</evidence>
<evidence type="ECO:0000313" key="4">
    <source>
        <dbReference type="EMBL" id="MPY63579.1"/>
    </source>
</evidence>
<feature type="domain" description="Winged helix-turn-helix" evidence="3">
    <location>
        <begin position="262"/>
        <end position="335"/>
    </location>
</feature>
<reference evidence="4 5" key="1">
    <citation type="submission" date="2019-07" db="EMBL/GenBank/DDBJ databases">
        <title>New species of Amycolatopsis and Streptomyces.</title>
        <authorList>
            <person name="Duangmal K."/>
            <person name="Teo W.F.A."/>
            <person name="Lipun K."/>
        </authorList>
    </citation>
    <scope>NUCLEOTIDE SEQUENCE [LARGE SCALE GENOMIC DNA]</scope>
    <source>
        <strain evidence="4 5">NBRC 106415</strain>
    </source>
</reference>
<evidence type="ECO:0000313" key="5">
    <source>
        <dbReference type="Proteomes" id="UP000400924"/>
    </source>
</evidence>
<gene>
    <name evidence="4" type="ORF">FNH08_42415</name>
</gene>
<evidence type="ECO:0000256" key="1">
    <source>
        <dbReference type="SAM" id="Coils"/>
    </source>
</evidence>
<dbReference type="PANTHER" id="PTHR47691">
    <property type="entry name" value="REGULATOR-RELATED"/>
    <property type="match status" value="1"/>
</dbReference>
<name>A0A5N8XW33_9ACTN</name>
<protein>
    <submittedName>
        <fullName evidence="4">LuxR family transcriptional regulator</fullName>
    </submittedName>
</protein>
<dbReference type="AlphaFoldDB" id="A0A5N8XW33"/>
<keyword evidence="5" id="KW-1185">Reference proteome</keyword>
<dbReference type="InterPro" id="IPR049945">
    <property type="entry name" value="AAA_22"/>
</dbReference>
<comment type="caution">
    <text evidence="4">The sequence shown here is derived from an EMBL/GenBank/DDBJ whole genome shotgun (WGS) entry which is preliminary data.</text>
</comment>
<keyword evidence="1" id="KW-0175">Coiled coil</keyword>
<dbReference type="SUPFAM" id="SSF48452">
    <property type="entry name" value="TPR-like"/>
    <property type="match status" value="1"/>
</dbReference>
<dbReference type="Gene3D" id="3.40.50.300">
    <property type="entry name" value="P-loop containing nucleotide triphosphate hydrolases"/>
    <property type="match status" value="1"/>
</dbReference>
<dbReference type="InterPro" id="IPR011990">
    <property type="entry name" value="TPR-like_helical_dom_sf"/>
</dbReference>
<feature type="domain" description="ORC1/DEAH AAA+ ATPase" evidence="2">
    <location>
        <begin position="34"/>
        <end position="131"/>
    </location>
</feature>
<dbReference type="Gene3D" id="1.25.40.10">
    <property type="entry name" value="Tetratricopeptide repeat domain"/>
    <property type="match status" value="1"/>
</dbReference>
<dbReference type="EMBL" id="VJZC01000596">
    <property type="protein sequence ID" value="MPY63579.1"/>
    <property type="molecule type" value="Genomic_DNA"/>
</dbReference>
<dbReference type="PRINTS" id="PR00364">
    <property type="entry name" value="DISEASERSIST"/>
</dbReference>
<dbReference type="SUPFAM" id="SSF52540">
    <property type="entry name" value="P-loop containing nucleoside triphosphate hydrolases"/>
    <property type="match status" value="1"/>
</dbReference>
<dbReference type="Pfam" id="PF25872">
    <property type="entry name" value="HTH_77"/>
    <property type="match status" value="1"/>
</dbReference>
<dbReference type="InterPro" id="IPR027417">
    <property type="entry name" value="P-loop_NTPase"/>
</dbReference>
<dbReference type="Pfam" id="PF13401">
    <property type="entry name" value="AAA_22"/>
    <property type="match status" value="1"/>
</dbReference>
<dbReference type="PANTHER" id="PTHR47691:SF3">
    <property type="entry name" value="HTH-TYPE TRANSCRIPTIONAL REGULATOR RV0890C-RELATED"/>
    <property type="match status" value="1"/>
</dbReference>
<dbReference type="GO" id="GO:0016887">
    <property type="term" value="F:ATP hydrolysis activity"/>
    <property type="evidence" value="ECO:0007669"/>
    <property type="project" value="InterPro"/>
</dbReference>
<evidence type="ECO:0000259" key="2">
    <source>
        <dbReference type="Pfam" id="PF13401"/>
    </source>
</evidence>
<dbReference type="InterPro" id="IPR058852">
    <property type="entry name" value="HTH_77"/>
</dbReference>
<feature type="non-terminal residue" evidence="4">
    <location>
        <position position="703"/>
    </location>
</feature>
<accession>A0A5N8XW33</accession>
<dbReference type="Proteomes" id="UP000400924">
    <property type="component" value="Unassembled WGS sequence"/>
</dbReference>
<proteinExistence type="predicted"/>
<sequence>MTGTASGAGNLPAALTTFVGRRRDLAEIRRRLGAARLLTLTGVGGVGKTRLALEAAVAARRGFADGVWLVDLAPVRDPSAVASATATALGVPDLGARPVLDQLTGHLARRRALIVLDNCEHLVDACAELAEALLSGAPGLRILATSRRTLGIGGEHVCTVPPLSVPDEAVELLLDRASAIRPEFRVTEANRDTVTRLCARLDGLPLAIELAASRLRTLTVEQVTDRLEDRFALLTGGSRTARPRQRTLRALIDWSYELCSPAERLLWNRLSVFAGGFDLDAAEGVCSGDGVPREDVLDLVDRLVAQSVVLSTAHEGTARYRMLETIRQYGRRRLAESGPTEERRLLRRHRDHFRALAEHLAAHWYGPGQEEALTRLRTEHGNLRVALEYGGGEPTVDDDAQASLALVAALRYHWCADGFLGEGRRRIDRALAGAPEPTPARARALWVAAWAALLQGDHDSADRRLDEAEELGERLDDTVVRAYVRGLRGTSALFRGRLEEAASRYEDAVAAQTAAGEGTGVLFSLFQLVVARAHLGDPRAEDTGRHAVATAEAHGERWCRSYALWALGHDAWVRGDPESGMALTRAALEIQRGFNDYVGVALMLELFAWITASDGDHGRAARVLGCVRALWQDVGTTISAFGPHLAEHHVRCEEASAGALGPAAYEEALAEGAAYDRPERAIAYALGTGPDTPTGRATPCLLY</sequence>